<feature type="region of interest" description="Disordered" evidence="1">
    <location>
        <begin position="187"/>
        <end position="227"/>
    </location>
</feature>
<dbReference type="SMART" id="SM00355">
    <property type="entry name" value="ZnF_C2H2"/>
    <property type="match status" value="3"/>
</dbReference>
<evidence type="ECO:0000313" key="3">
    <source>
        <dbReference type="EMBL" id="CAE7221695.1"/>
    </source>
</evidence>
<evidence type="ECO:0000256" key="1">
    <source>
        <dbReference type="SAM" id="MobiDB-lite"/>
    </source>
</evidence>
<protein>
    <recommendedName>
        <fullName evidence="2">C2H2-type domain-containing protein</fullName>
    </recommendedName>
</protein>
<accession>A0A8H3EAD8</accession>
<organism evidence="3 4">
    <name type="scientific">Rhizoctonia solani</name>
    <dbReference type="NCBI Taxonomy" id="456999"/>
    <lineage>
        <taxon>Eukaryota</taxon>
        <taxon>Fungi</taxon>
        <taxon>Dikarya</taxon>
        <taxon>Basidiomycota</taxon>
        <taxon>Agaricomycotina</taxon>
        <taxon>Agaricomycetes</taxon>
        <taxon>Cantharellales</taxon>
        <taxon>Ceratobasidiaceae</taxon>
        <taxon>Rhizoctonia</taxon>
    </lineage>
</organism>
<name>A0A8H3EAD8_9AGAM</name>
<evidence type="ECO:0000259" key="2">
    <source>
        <dbReference type="PROSITE" id="PS00028"/>
    </source>
</evidence>
<reference evidence="3" key="1">
    <citation type="submission" date="2021-01" db="EMBL/GenBank/DDBJ databases">
        <authorList>
            <person name="Kaushik A."/>
        </authorList>
    </citation>
    <scope>NUCLEOTIDE SEQUENCE</scope>
    <source>
        <strain evidence="3">AG5</strain>
    </source>
</reference>
<evidence type="ECO:0000313" key="4">
    <source>
        <dbReference type="Proteomes" id="UP000663827"/>
    </source>
</evidence>
<dbReference type="InterPro" id="IPR013087">
    <property type="entry name" value="Znf_C2H2_type"/>
</dbReference>
<feature type="domain" description="C2H2-type" evidence="2">
    <location>
        <begin position="13"/>
        <end position="36"/>
    </location>
</feature>
<dbReference type="AlphaFoldDB" id="A0A8H3EAD8"/>
<dbReference type="EMBL" id="CAJNJQ010005855">
    <property type="protein sequence ID" value="CAE7221695.1"/>
    <property type="molecule type" value="Genomic_DNA"/>
</dbReference>
<dbReference type="PROSITE" id="PS00028">
    <property type="entry name" value="ZINC_FINGER_C2H2_1"/>
    <property type="match status" value="1"/>
</dbReference>
<gene>
    <name evidence="3" type="ORF">RDB_LOCUS167792</name>
</gene>
<proteinExistence type="predicted"/>
<dbReference type="Proteomes" id="UP000663827">
    <property type="component" value="Unassembled WGS sequence"/>
</dbReference>
<comment type="caution">
    <text evidence="3">The sequence shown here is derived from an EMBL/GenBank/DDBJ whole genome shotgun (WGS) entry which is preliminary data.</text>
</comment>
<sequence>MDVLRDALRPLTCKWAGCSAMLVSWKHLYQHYKKVHLSPSRLHNVYECHIKENQRGRLCNTGFETYDGLWGHLKINHLNKLLYQCPFAACNMNLKRLESDDDIQEHFDQHNQFGEEITLANRRELSTAHLSPLPQENLTYRLVTHFFTCPNSSPGAILQARKRVISNSYEHESHLFGPLLTDEWLEEEETSRPASSKERRIRLSGPIGSQQPSREVPKLQTPFLPLSPHPPRHLVASVGFNSPGFHQKAQFAFQKVEEDIDMDSD</sequence>